<reference evidence="2" key="1">
    <citation type="submission" date="2021-06" db="EMBL/GenBank/DDBJ databases">
        <authorList>
            <person name="Kallberg Y."/>
            <person name="Tangrot J."/>
            <person name="Rosling A."/>
        </authorList>
    </citation>
    <scope>NUCLEOTIDE SEQUENCE</scope>
    <source>
        <strain evidence="2">CL551</strain>
    </source>
</reference>
<evidence type="ECO:0000313" key="3">
    <source>
        <dbReference type="Proteomes" id="UP000789342"/>
    </source>
</evidence>
<keyword evidence="3" id="KW-1185">Reference proteome</keyword>
<evidence type="ECO:0000256" key="1">
    <source>
        <dbReference type="SAM" id="MobiDB-lite"/>
    </source>
</evidence>
<dbReference type="AlphaFoldDB" id="A0A9N9JBG9"/>
<accession>A0A9N9JBG9</accession>
<evidence type="ECO:0000313" key="2">
    <source>
        <dbReference type="EMBL" id="CAG8774411.1"/>
    </source>
</evidence>
<protein>
    <submittedName>
        <fullName evidence="2">16277_t:CDS:1</fullName>
    </submittedName>
</protein>
<sequence length="59" mass="6381">RNKRNTIQYEEYLTLSTRGGRSGRGGGRGGRGTRGGRGCGRGRGQDSPMRVKNGRSKTL</sequence>
<name>A0A9N9JBG9_9GLOM</name>
<feature type="compositionally biased region" description="Gly residues" evidence="1">
    <location>
        <begin position="20"/>
        <end position="42"/>
    </location>
</feature>
<dbReference type="EMBL" id="CAJVPV010048472">
    <property type="protein sequence ID" value="CAG8774411.1"/>
    <property type="molecule type" value="Genomic_DNA"/>
</dbReference>
<proteinExistence type="predicted"/>
<gene>
    <name evidence="2" type="ORF">AMORRO_LOCUS16801</name>
</gene>
<feature type="non-terminal residue" evidence="2">
    <location>
        <position position="1"/>
    </location>
</feature>
<organism evidence="2 3">
    <name type="scientific">Acaulospora morrowiae</name>
    <dbReference type="NCBI Taxonomy" id="94023"/>
    <lineage>
        <taxon>Eukaryota</taxon>
        <taxon>Fungi</taxon>
        <taxon>Fungi incertae sedis</taxon>
        <taxon>Mucoromycota</taxon>
        <taxon>Glomeromycotina</taxon>
        <taxon>Glomeromycetes</taxon>
        <taxon>Diversisporales</taxon>
        <taxon>Acaulosporaceae</taxon>
        <taxon>Acaulospora</taxon>
    </lineage>
</organism>
<dbReference type="Proteomes" id="UP000789342">
    <property type="component" value="Unassembled WGS sequence"/>
</dbReference>
<feature type="region of interest" description="Disordered" evidence="1">
    <location>
        <begin position="1"/>
        <end position="59"/>
    </location>
</feature>
<comment type="caution">
    <text evidence="2">The sequence shown here is derived from an EMBL/GenBank/DDBJ whole genome shotgun (WGS) entry which is preliminary data.</text>
</comment>